<dbReference type="SUPFAM" id="SSF63829">
    <property type="entry name" value="Calcium-dependent phosphotriesterase"/>
    <property type="match status" value="1"/>
</dbReference>
<evidence type="ECO:0000313" key="3">
    <source>
        <dbReference type="Proteomes" id="UP000192266"/>
    </source>
</evidence>
<accession>A0A1W1VFF9</accession>
<dbReference type="InterPro" id="IPR048031">
    <property type="entry name" value="ScyD/ScyE-like"/>
</dbReference>
<dbReference type="NCBIfam" id="NF033206">
    <property type="entry name" value="ScyE_fam"/>
    <property type="match status" value="1"/>
</dbReference>
<proteinExistence type="predicted"/>
<gene>
    <name evidence="2" type="ORF">SAMN00120144_2497</name>
</gene>
<protein>
    <recommendedName>
        <fullName evidence="4">NHL repeat containing protein</fullName>
    </recommendedName>
</protein>
<evidence type="ECO:0000256" key="1">
    <source>
        <dbReference type="SAM" id="SignalP"/>
    </source>
</evidence>
<dbReference type="AlphaFoldDB" id="A0A1W1VFF9"/>
<dbReference type="InterPro" id="IPR011042">
    <property type="entry name" value="6-blade_b-propeller_TolB-like"/>
</dbReference>
<evidence type="ECO:0008006" key="4">
    <source>
        <dbReference type="Google" id="ProtNLM"/>
    </source>
</evidence>
<sequence length="179" mass="18136">MKKTVTWQMGLLFPIALLFAGCDLLDDTPQCVNHAVAPVTTFATGLNNPRGLKFGPDGNLYVAEAGTGGTNSTAGQCEQVGGPVGPYTGSPTGGRVSKISSAGIRTTVTDKLPSSQAQELIGGDVEGVADVAFIGNTMYALLAGAGCSHGVTSMPNGVVRINLNGSFTQIADISAFSNG</sequence>
<dbReference type="Gene3D" id="2.120.10.30">
    <property type="entry name" value="TolB, C-terminal domain"/>
    <property type="match status" value="1"/>
</dbReference>
<dbReference type="Proteomes" id="UP000192266">
    <property type="component" value="Unassembled WGS sequence"/>
</dbReference>
<dbReference type="OrthoDB" id="791543at2"/>
<dbReference type="PROSITE" id="PS51257">
    <property type="entry name" value="PROKAR_LIPOPROTEIN"/>
    <property type="match status" value="1"/>
</dbReference>
<organism evidence="2 3">
    <name type="scientific">Hymenobacter roseosalivarius DSM 11622</name>
    <dbReference type="NCBI Taxonomy" id="645990"/>
    <lineage>
        <taxon>Bacteria</taxon>
        <taxon>Pseudomonadati</taxon>
        <taxon>Bacteroidota</taxon>
        <taxon>Cytophagia</taxon>
        <taxon>Cytophagales</taxon>
        <taxon>Hymenobacteraceae</taxon>
        <taxon>Hymenobacter</taxon>
    </lineage>
</organism>
<keyword evidence="3" id="KW-1185">Reference proteome</keyword>
<feature type="chain" id="PRO_5013252512" description="NHL repeat containing protein" evidence="1">
    <location>
        <begin position="21"/>
        <end position="179"/>
    </location>
</feature>
<evidence type="ECO:0000313" key="2">
    <source>
        <dbReference type="EMBL" id="SMB91953.1"/>
    </source>
</evidence>
<dbReference type="EMBL" id="FWWW01000057">
    <property type="protein sequence ID" value="SMB91953.1"/>
    <property type="molecule type" value="Genomic_DNA"/>
</dbReference>
<feature type="signal peptide" evidence="1">
    <location>
        <begin position="1"/>
        <end position="20"/>
    </location>
</feature>
<reference evidence="2 3" key="1">
    <citation type="submission" date="2017-04" db="EMBL/GenBank/DDBJ databases">
        <authorList>
            <person name="Afonso C.L."/>
            <person name="Miller P.J."/>
            <person name="Scott M.A."/>
            <person name="Spackman E."/>
            <person name="Goraichik I."/>
            <person name="Dimitrov K.M."/>
            <person name="Suarez D.L."/>
            <person name="Swayne D.E."/>
        </authorList>
    </citation>
    <scope>NUCLEOTIDE SEQUENCE [LARGE SCALE GENOMIC DNA]</scope>
    <source>
        <strain evidence="2 3">DSM 11622</strain>
    </source>
</reference>
<name>A0A1W1VFF9_9BACT</name>
<dbReference type="RefSeq" id="WP_084444693.1">
    <property type="nucleotide sequence ID" value="NZ_FWWW01000057.1"/>
</dbReference>
<keyword evidence="1" id="KW-0732">Signal</keyword>